<keyword evidence="9" id="KW-0614">Plasmid</keyword>
<dbReference type="EMBL" id="CP012748">
    <property type="protein sequence ID" value="ALL71492.1"/>
    <property type="molecule type" value="Genomic_DNA"/>
</dbReference>
<keyword evidence="4 7" id="KW-1133">Transmembrane helix</keyword>
<dbReference type="KEGG" id="bcai:K788_0006100"/>
<dbReference type="RefSeq" id="WP_035992187.1">
    <property type="nucleotide sequence ID" value="NZ_CP012748.1"/>
</dbReference>
<name>A0A0P0RQP9_9BURK</name>
<evidence type="ECO:0000313" key="10">
    <source>
        <dbReference type="Proteomes" id="UP000019146"/>
    </source>
</evidence>
<dbReference type="AlphaFoldDB" id="A0A0P0RQP9"/>
<comment type="subcellular location">
    <subcellularLocation>
        <location evidence="1">Cell membrane</location>
        <topology evidence="1">Multi-pass membrane protein</topology>
    </subcellularLocation>
</comment>
<comment type="similarity">
    <text evidence="6">Belongs to the YccS/YhfK family.</text>
</comment>
<dbReference type="PANTHER" id="PTHR30509:SF9">
    <property type="entry name" value="MULTIDRUG RESISTANCE PROTEIN MDTO"/>
    <property type="match status" value="1"/>
</dbReference>
<evidence type="ECO:0000256" key="6">
    <source>
        <dbReference type="ARBA" id="ARBA00043993"/>
    </source>
</evidence>
<protein>
    <submittedName>
        <fullName evidence="9">Fusaric acid resistance protein-like</fullName>
    </submittedName>
</protein>
<evidence type="ECO:0000256" key="2">
    <source>
        <dbReference type="ARBA" id="ARBA00022475"/>
    </source>
</evidence>
<evidence type="ECO:0000256" key="4">
    <source>
        <dbReference type="ARBA" id="ARBA00022989"/>
    </source>
</evidence>
<dbReference type="PANTHER" id="PTHR30509">
    <property type="entry name" value="P-HYDROXYBENZOIC ACID EFFLUX PUMP SUBUNIT-RELATED"/>
    <property type="match status" value="1"/>
</dbReference>
<feature type="transmembrane region" description="Helical" evidence="7">
    <location>
        <begin position="117"/>
        <end position="136"/>
    </location>
</feature>
<dbReference type="Pfam" id="PF13515">
    <property type="entry name" value="FUSC_2"/>
    <property type="match status" value="1"/>
</dbReference>
<feature type="transmembrane region" description="Helical" evidence="7">
    <location>
        <begin position="70"/>
        <end position="87"/>
    </location>
</feature>
<evidence type="ECO:0000256" key="5">
    <source>
        <dbReference type="ARBA" id="ARBA00023136"/>
    </source>
</evidence>
<feature type="domain" description="Integral membrane bound transporter" evidence="8">
    <location>
        <begin position="31"/>
        <end position="154"/>
    </location>
</feature>
<keyword evidence="2" id="KW-1003">Cell membrane</keyword>
<evidence type="ECO:0000259" key="8">
    <source>
        <dbReference type="Pfam" id="PF13515"/>
    </source>
</evidence>
<geneLocation type="plasmid" evidence="10"/>
<feature type="transmembrane region" description="Helical" evidence="7">
    <location>
        <begin position="142"/>
        <end position="159"/>
    </location>
</feature>
<keyword evidence="5 7" id="KW-0472">Membrane</keyword>
<keyword evidence="3 7" id="KW-0812">Transmembrane</keyword>
<gene>
    <name evidence="9" type="ORF">K788_0006100</name>
</gene>
<evidence type="ECO:0000313" key="9">
    <source>
        <dbReference type="EMBL" id="ALL71492.1"/>
    </source>
</evidence>
<reference evidence="9 10" key="1">
    <citation type="journal article" date="2014" name="Genome Announc.">
        <title>Draft Genome Sequence of the Haloacid-Degrading Burkholderia caribensis Strain MBA4.</title>
        <authorList>
            <person name="Pan Y."/>
            <person name="Kong K.F."/>
            <person name="Tsang J.S."/>
        </authorList>
    </citation>
    <scope>NUCLEOTIDE SEQUENCE [LARGE SCALE GENOMIC DNA]</scope>
    <source>
        <strain evidence="9 10">MBA4</strain>
        <plasmid evidence="10">Plasmid</plasmid>
    </source>
</reference>
<proteinExistence type="inferred from homology"/>
<dbReference type="GO" id="GO:0005886">
    <property type="term" value="C:plasma membrane"/>
    <property type="evidence" value="ECO:0007669"/>
    <property type="project" value="UniProtKB-SubCell"/>
</dbReference>
<organism evidence="9 10">
    <name type="scientific">Paraburkholderia caribensis MBA4</name>
    <dbReference type="NCBI Taxonomy" id="1323664"/>
    <lineage>
        <taxon>Bacteria</taxon>
        <taxon>Pseudomonadati</taxon>
        <taxon>Pseudomonadota</taxon>
        <taxon>Betaproteobacteria</taxon>
        <taxon>Burkholderiales</taxon>
        <taxon>Burkholderiaceae</taxon>
        <taxon>Paraburkholderia</taxon>
    </lineage>
</organism>
<evidence type="ECO:0000256" key="7">
    <source>
        <dbReference type="SAM" id="Phobius"/>
    </source>
</evidence>
<accession>A0A0P0RQP9</accession>
<dbReference type="InterPro" id="IPR049453">
    <property type="entry name" value="Memb_transporter_dom"/>
</dbReference>
<dbReference type="GeneID" id="69974847"/>
<evidence type="ECO:0000256" key="3">
    <source>
        <dbReference type="ARBA" id="ARBA00022692"/>
    </source>
</evidence>
<evidence type="ECO:0000256" key="1">
    <source>
        <dbReference type="ARBA" id="ARBA00004651"/>
    </source>
</evidence>
<sequence length="350" mass="37273">MTVQQQDWFTNLIRTPEARRFGRTLSGCVLSYGAARLAGLPEGYWALITTMIVVTQPSLTQAITTARDQIIGACIGGIVGGIGLVVMDRGIEPLTVFSVALLPLAALAAARPGLRLACVTLVIVVLVPGDGGSAFVRPLHRVAEILIGAAAAFVATVMWPNRALKGAHRNARDCLETLAQMIEHKLAFSRDDAQMTRLEQRSLAAQTALADALQEAGREHVFVPILRGSSDAIDKVPPFLSRLHRDVLVFGQALAHTCAGDEAPHLDQAWSAVPRALSQLADAVGAIPLNKPKLQDARATLDPLLKRINERVDGANATLAPGIELVMALIVKDTDGLVQVLTPTVKTKSP</sequence>
<dbReference type="Proteomes" id="UP000019146">
    <property type="component" value="Plasmid unnamed"/>
</dbReference>